<evidence type="ECO:0000259" key="11">
    <source>
        <dbReference type="Pfam" id="PF09335"/>
    </source>
</evidence>
<evidence type="ECO:0000256" key="4">
    <source>
        <dbReference type="ARBA" id="ARBA00013533"/>
    </source>
</evidence>
<keyword evidence="9 10" id="KW-0472">Membrane</keyword>
<evidence type="ECO:0000256" key="3">
    <source>
        <dbReference type="ARBA" id="ARBA00008640"/>
    </source>
</evidence>
<organism evidence="12 13">
    <name type="scientific">Phlyctema vagabunda</name>
    <dbReference type="NCBI Taxonomy" id="108571"/>
    <lineage>
        <taxon>Eukaryota</taxon>
        <taxon>Fungi</taxon>
        <taxon>Dikarya</taxon>
        <taxon>Ascomycota</taxon>
        <taxon>Pezizomycotina</taxon>
        <taxon>Leotiomycetes</taxon>
        <taxon>Helotiales</taxon>
        <taxon>Dermateaceae</taxon>
        <taxon>Phlyctema</taxon>
    </lineage>
</organism>
<evidence type="ECO:0000256" key="5">
    <source>
        <dbReference type="ARBA" id="ARBA00020673"/>
    </source>
</evidence>
<evidence type="ECO:0000256" key="2">
    <source>
        <dbReference type="ARBA" id="ARBA00004653"/>
    </source>
</evidence>
<evidence type="ECO:0000313" key="12">
    <source>
        <dbReference type="EMBL" id="KAL3426333.1"/>
    </source>
</evidence>
<sequence>MSGPPTLEHGRPAREEVEEYEYKDIQWKDFFTKPKYIPWWILIIALNVIVILVTINHNKIVEALQPISRHIRDLDWGFVIPVVILVLISFPPLFGHEIVALLCGVVYGLWIGFAIVAVGTFIGEIGTWFAFKYAFRRKAVKLEKTNLNYGALARVTRDGGFLVVLIIRFSVIPSHFSTAVFSTCNVNFWYFAIATFLTLPKQIILVYVGVILVQEQSDSKVKVIVLFLTFLITVIAGVYIYMKMRNVKKVLLAEQTARKDELAAKKELENQASFKELNFREDGQANTAWI</sequence>
<keyword evidence="8" id="KW-0333">Golgi apparatus</keyword>
<accession>A0ABR4PSH7</accession>
<comment type="similarity">
    <text evidence="3">Belongs to the TVP38/TMEM64 family.</text>
</comment>
<evidence type="ECO:0000256" key="6">
    <source>
        <dbReference type="ARBA" id="ARBA00022692"/>
    </source>
</evidence>
<reference evidence="12 13" key="1">
    <citation type="submission" date="2024-06" db="EMBL/GenBank/DDBJ databases">
        <title>Complete genome of Phlyctema vagabunda strain 19-DSS-EL-015.</title>
        <authorList>
            <person name="Fiorenzani C."/>
        </authorList>
    </citation>
    <scope>NUCLEOTIDE SEQUENCE [LARGE SCALE GENOMIC DNA]</scope>
    <source>
        <strain evidence="12 13">19-DSS-EL-015</strain>
    </source>
</reference>
<name>A0ABR4PSH7_9HELO</name>
<keyword evidence="13" id="KW-1185">Reference proteome</keyword>
<feature type="transmembrane region" description="Helical" evidence="10">
    <location>
        <begin position="188"/>
        <end position="211"/>
    </location>
</feature>
<proteinExistence type="inferred from homology"/>
<evidence type="ECO:0000256" key="8">
    <source>
        <dbReference type="ARBA" id="ARBA00023034"/>
    </source>
</evidence>
<dbReference type="InterPro" id="IPR051076">
    <property type="entry name" value="Golgi_membrane_TVP38/TMEM64"/>
</dbReference>
<evidence type="ECO:0000256" key="9">
    <source>
        <dbReference type="ARBA" id="ARBA00023136"/>
    </source>
</evidence>
<feature type="domain" description="VTT" evidence="11">
    <location>
        <begin position="96"/>
        <end position="209"/>
    </location>
</feature>
<feature type="transmembrane region" description="Helical" evidence="10">
    <location>
        <begin position="107"/>
        <end position="131"/>
    </location>
</feature>
<keyword evidence="6 10" id="KW-0812">Transmembrane</keyword>
<dbReference type="EMBL" id="JBFCZG010000002">
    <property type="protein sequence ID" value="KAL3426333.1"/>
    <property type="molecule type" value="Genomic_DNA"/>
</dbReference>
<feature type="transmembrane region" description="Helical" evidence="10">
    <location>
        <begin position="161"/>
        <end position="182"/>
    </location>
</feature>
<comment type="subcellular location">
    <subcellularLocation>
        <location evidence="2">Golgi apparatus membrane</location>
        <topology evidence="2">Multi-pass membrane protein</topology>
    </subcellularLocation>
</comment>
<evidence type="ECO:0000313" key="13">
    <source>
        <dbReference type="Proteomes" id="UP001629113"/>
    </source>
</evidence>
<feature type="transmembrane region" description="Helical" evidence="10">
    <location>
        <begin position="37"/>
        <end position="55"/>
    </location>
</feature>
<evidence type="ECO:0000256" key="10">
    <source>
        <dbReference type="SAM" id="Phobius"/>
    </source>
</evidence>
<protein>
    <recommendedName>
        <fullName evidence="4">Golgi apparatus membrane protein TVP38</fullName>
    </recommendedName>
    <alternativeName>
        <fullName evidence="5">Golgi apparatus membrane protein tvp38</fullName>
    </alternativeName>
</protein>
<gene>
    <name evidence="12" type="ORF">PVAG01_03124</name>
</gene>
<feature type="transmembrane region" description="Helical" evidence="10">
    <location>
        <begin position="223"/>
        <end position="242"/>
    </location>
</feature>
<comment type="caution">
    <text evidence="12">The sequence shown here is derived from an EMBL/GenBank/DDBJ whole genome shotgun (WGS) entry which is preliminary data.</text>
</comment>
<dbReference type="Proteomes" id="UP001629113">
    <property type="component" value="Unassembled WGS sequence"/>
</dbReference>
<evidence type="ECO:0000256" key="7">
    <source>
        <dbReference type="ARBA" id="ARBA00022989"/>
    </source>
</evidence>
<comment type="function">
    <text evidence="1">Golgi membrane protein involved in vesicular trafficking and spindle migration.</text>
</comment>
<evidence type="ECO:0000256" key="1">
    <source>
        <dbReference type="ARBA" id="ARBA00002978"/>
    </source>
</evidence>
<dbReference type="PANTHER" id="PTHR47549">
    <property type="entry name" value="GOLGI APPARATUS MEMBRANE PROTEIN TVP38-RELATED"/>
    <property type="match status" value="1"/>
</dbReference>
<dbReference type="PANTHER" id="PTHR47549:SF2">
    <property type="entry name" value="GOLGI APPARATUS MEMBRANE PROTEIN TVP38"/>
    <property type="match status" value="1"/>
</dbReference>
<keyword evidence="7 10" id="KW-1133">Transmembrane helix</keyword>
<dbReference type="InterPro" id="IPR032816">
    <property type="entry name" value="VTT_dom"/>
</dbReference>
<feature type="transmembrane region" description="Helical" evidence="10">
    <location>
        <begin position="76"/>
        <end position="95"/>
    </location>
</feature>
<dbReference type="Pfam" id="PF09335">
    <property type="entry name" value="VTT_dom"/>
    <property type="match status" value="1"/>
</dbReference>